<feature type="transmembrane region" description="Helical" evidence="1">
    <location>
        <begin position="136"/>
        <end position="154"/>
    </location>
</feature>
<sequence length="184" mass="19061">MSVDVSAMNRDGLAQGILIMTVFGLFWSVIGITGVEVPGVATVASTVVATVLAGTIWRVAGRLRPVAPTGRVRQVAPTSRRVFAVVNVAQWVAIAVATVVLIRLGHPGLLWPVVCAIVGAHFLPLAGAFDVPEYRLSGALLILTGLAGAAAFAFDAGNGVIRMIVGFPAAIILWSTVLLVAKRG</sequence>
<keyword evidence="3" id="KW-1185">Reference proteome</keyword>
<gene>
    <name evidence="2" type="ORF">BJY16_009271</name>
</gene>
<feature type="transmembrane region" description="Helical" evidence="1">
    <location>
        <begin position="109"/>
        <end position="129"/>
    </location>
</feature>
<dbReference type="RefSeq" id="WP_185046161.1">
    <property type="nucleotide sequence ID" value="NZ_BAABFG010000005.1"/>
</dbReference>
<evidence type="ECO:0000256" key="1">
    <source>
        <dbReference type="SAM" id="Phobius"/>
    </source>
</evidence>
<feature type="transmembrane region" description="Helical" evidence="1">
    <location>
        <begin position="160"/>
        <end position="181"/>
    </location>
</feature>
<accession>A0A7W7H8K9</accession>
<evidence type="ECO:0000313" key="2">
    <source>
        <dbReference type="EMBL" id="MBB4745812.1"/>
    </source>
</evidence>
<proteinExistence type="predicted"/>
<feature type="transmembrane region" description="Helical" evidence="1">
    <location>
        <begin position="39"/>
        <end position="61"/>
    </location>
</feature>
<dbReference type="AlphaFoldDB" id="A0A7W7H8K9"/>
<organism evidence="2 3">
    <name type="scientific">Actinoplanes octamycinicus</name>
    <dbReference type="NCBI Taxonomy" id="135948"/>
    <lineage>
        <taxon>Bacteria</taxon>
        <taxon>Bacillati</taxon>
        <taxon>Actinomycetota</taxon>
        <taxon>Actinomycetes</taxon>
        <taxon>Micromonosporales</taxon>
        <taxon>Micromonosporaceae</taxon>
        <taxon>Actinoplanes</taxon>
    </lineage>
</organism>
<keyword evidence="1" id="KW-0472">Membrane</keyword>
<keyword evidence="1" id="KW-0812">Transmembrane</keyword>
<dbReference type="Proteomes" id="UP000546162">
    <property type="component" value="Unassembled WGS sequence"/>
</dbReference>
<dbReference type="EMBL" id="JACHNB010000001">
    <property type="protein sequence ID" value="MBB4745812.1"/>
    <property type="molecule type" value="Genomic_DNA"/>
</dbReference>
<feature type="transmembrane region" description="Helical" evidence="1">
    <location>
        <begin position="82"/>
        <end position="103"/>
    </location>
</feature>
<feature type="transmembrane region" description="Helical" evidence="1">
    <location>
        <begin position="12"/>
        <end position="33"/>
    </location>
</feature>
<evidence type="ECO:0000313" key="3">
    <source>
        <dbReference type="Proteomes" id="UP000546162"/>
    </source>
</evidence>
<name>A0A7W7H8K9_9ACTN</name>
<comment type="caution">
    <text evidence="2">The sequence shown here is derived from an EMBL/GenBank/DDBJ whole genome shotgun (WGS) entry which is preliminary data.</text>
</comment>
<keyword evidence="1" id="KW-1133">Transmembrane helix</keyword>
<protein>
    <submittedName>
        <fullName evidence="2">Uncharacterized protein</fullName>
    </submittedName>
</protein>
<reference evidence="2 3" key="1">
    <citation type="submission" date="2020-08" db="EMBL/GenBank/DDBJ databases">
        <title>Sequencing the genomes of 1000 actinobacteria strains.</title>
        <authorList>
            <person name="Klenk H.-P."/>
        </authorList>
    </citation>
    <scope>NUCLEOTIDE SEQUENCE [LARGE SCALE GENOMIC DNA]</scope>
    <source>
        <strain evidence="2 3">DSM 45809</strain>
    </source>
</reference>